<evidence type="ECO:0000313" key="3">
    <source>
        <dbReference type="Proteomes" id="UP000664859"/>
    </source>
</evidence>
<comment type="caution">
    <text evidence="2">The sequence shown here is derived from an EMBL/GenBank/DDBJ whole genome shotgun (WGS) entry which is preliminary data.</text>
</comment>
<comment type="cofactor">
    <cofactor evidence="1">
        <name>Fe cation</name>
        <dbReference type="ChEBI" id="CHEBI:24875"/>
    </cofactor>
</comment>
<evidence type="ECO:0008006" key="4">
    <source>
        <dbReference type="Google" id="ProtNLM"/>
    </source>
</evidence>
<dbReference type="SUPFAM" id="SSF51197">
    <property type="entry name" value="Clavaminate synthase-like"/>
    <property type="match status" value="1"/>
</dbReference>
<dbReference type="OrthoDB" id="445007at2759"/>
<dbReference type="EMBL" id="JAFCMP010000525">
    <property type="protein sequence ID" value="KAG5177390.1"/>
    <property type="molecule type" value="Genomic_DNA"/>
</dbReference>
<gene>
    <name evidence="2" type="ORF">JKP88DRAFT_346961</name>
</gene>
<protein>
    <recommendedName>
        <fullName evidence="4">Phytanoyl-CoA dioxygenase</fullName>
    </recommendedName>
</protein>
<proteinExistence type="predicted"/>
<evidence type="ECO:0000256" key="1">
    <source>
        <dbReference type="ARBA" id="ARBA00001962"/>
    </source>
</evidence>
<dbReference type="Proteomes" id="UP000664859">
    <property type="component" value="Unassembled WGS sequence"/>
</dbReference>
<keyword evidence="3" id="KW-1185">Reference proteome</keyword>
<name>A0A835YLJ4_9STRA</name>
<dbReference type="AlphaFoldDB" id="A0A835YLJ4"/>
<dbReference type="PANTHER" id="PTHR20883">
    <property type="entry name" value="PHYTANOYL-COA DIOXYGENASE DOMAIN CONTAINING 1"/>
    <property type="match status" value="1"/>
</dbReference>
<organism evidence="2 3">
    <name type="scientific">Tribonema minus</name>
    <dbReference type="NCBI Taxonomy" id="303371"/>
    <lineage>
        <taxon>Eukaryota</taxon>
        <taxon>Sar</taxon>
        <taxon>Stramenopiles</taxon>
        <taxon>Ochrophyta</taxon>
        <taxon>PX clade</taxon>
        <taxon>Xanthophyceae</taxon>
        <taxon>Tribonematales</taxon>
        <taxon>Tribonemataceae</taxon>
        <taxon>Tribonema</taxon>
    </lineage>
</organism>
<evidence type="ECO:0000313" key="2">
    <source>
        <dbReference type="EMBL" id="KAG5177390.1"/>
    </source>
</evidence>
<sequence>MASSQVMRQQPLHIATGDGDGSAALTVTPAAVDMNFLNVAQPVTCAEMLKFERGGHLLTRGLFSAQEMALLSPHIMAGFRALELSALQQKVTVLLGEGAAPPGASAEDLLVLLRQLPPDEIPFLQVFNMWRTPGAHAAAVSALVRSRRLARHAAALLGCQAVRVYQDSTFVKRSGDGPTNWHSGINAQLWAAAAAPLRRHERNRGDLNMAPFDTNDMVTAWLPLTHIAACEDGGSGLVFASRSHRDFALNYWQDPHAQEDLSERYDETPQLAMEPGDCSWHHGWVLHSANGNDTPETRVAFTVSYIADGARMLGEGAEHYPEQEGADHYPDQEDTWSYSDWIADTCPGEPADHPFLPVAFDFAEEVGLEGLPL</sequence>
<accession>A0A835YLJ4</accession>
<dbReference type="Gene3D" id="2.60.120.620">
    <property type="entry name" value="q2cbj1_9rhob like domain"/>
    <property type="match status" value="1"/>
</dbReference>
<dbReference type="PANTHER" id="PTHR20883:SF49">
    <property type="entry name" value="PHYTANOYL-COA DIOXYGENASE"/>
    <property type="match status" value="1"/>
</dbReference>
<dbReference type="InterPro" id="IPR008775">
    <property type="entry name" value="Phytyl_CoA_dOase-like"/>
</dbReference>
<reference evidence="2" key="1">
    <citation type="submission" date="2021-02" db="EMBL/GenBank/DDBJ databases">
        <title>First Annotated Genome of the Yellow-green Alga Tribonema minus.</title>
        <authorList>
            <person name="Mahan K.M."/>
        </authorList>
    </citation>
    <scope>NUCLEOTIDE SEQUENCE</scope>
    <source>
        <strain evidence="2">UTEX B ZZ1240</strain>
    </source>
</reference>
<dbReference type="Pfam" id="PF05721">
    <property type="entry name" value="PhyH"/>
    <property type="match status" value="1"/>
</dbReference>